<dbReference type="Pfam" id="PF01094">
    <property type="entry name" value="ANF_receptor"/>
    <property type="match status" value="1"/>
</dbReference>
<comment type="caution">
    <text evidence="7">The sequence shown here is derived from an EMBL/GenBank/DDBJ whole genome shotgun (WGS) entry which is preliminary data.</text>
</comment>
<dbReference type="InterPro" id="IPR052612">
    <property type="entry name" value="ANP_Clearance_Receptor"/>
</dbReference>
<evidence type="ECO:0000256" key="5">
    <source>
        <dbReference type="SAM" id="Phobius"/>
    </source>
</evidence>
<reference evidence="7 8" key="1">
    <citation type="submission" date="2015-04" db="EMBL/GenBank/DDBJ databases">
        <title>Lasius niger genome sequencing.</title>
        <authorList>
            <person name="Konorov E.A."/>
            <person name="Nikitin M.A."/>
            <person name="Kirill M.V."/>
            <person name="Chang P."/>
        </authorList>
    </citation>
    <scope>NUCLEOTIDE SEQUENCE [LARGE SCALE GENOMIC DNA]</scope>
    <source>
        <tissue evidence="7">Whole</tissue>
    </source>
</reference>
<evidence type="ECO:0000256" key="1">
    <source>
        <dbReference type="ARBA" id="ARBA00004370"/>
    </source>
</evidence>
<feature type="domain" description="Receptor ligand binding region" evidence="6">
    <location>
        <begin position="1"/>
        <end position="150"/>
    </location>
</feature>
<dbReference type="AlphaFoldDB" id="A0A0J7NT97"/>
<evidence type="ECO:0000256" key="2">
    <source>
        <dbReference type="ARBA" id="ARBA00022692"/>
    </source>
</evidence>
<dbReference type="OrthoDB" id="302535at2759"/>
<evidence type="ECO:0000259" key="6">
    <source>
        <dbReference type="Pfam" id="PF01094"/>
    </source>
</evidence>
<dbReference type="GO" id="GO:0017046">
    <property type="term" value="F:peptide hormone binding"/>
    <property type="evidence" value="ECO:0007669"/>
    <property type="project" value="TreeGrafter"/>
</dbReference>
<organism evidence="7 8">
    <name type="scientific">Lasius niger</name>
    <name type="common">Black garden ant</name>
    <dbReference type="NCBI Taxonomy" id="67767"/>
    <lineage>
        <taxon>Eukaryota</taxon>
        <taxon>Metazoa</taxon>
        <taxon>Ecdysozoa</taxon>
        <taxon>Arthropoda</taxon>
        <taxon>Hexapoda</taxon>
        <taxon>Insecta</taxon>
        <taxon>Pterygota</taxon>
        <taxon>Neoptera</taxon>
        <taxon>Endopterygota</taxon>
        <taxon>Hymenoptera</taxon>
        <taxon>Apocrita</taxon>
        <taxon>Aculeata</taxon>
        <taxon>Formicoidea</taxon>
        <taxon>Formicidae</taxon>
        <taxon>Formicinae</taxon>
        <taxon>Lasius</taxon>
        <taxon>Lasius</taxon>
    </lineage>
</organism>
<name>A0A0J7NT97_LASNI</name>
<dbReference type="InterPro" id="IPR001828">
    <property type="entry name" value="ANF_lig-bd_rcpt"/>
</dbReference>
<dbReference type="Proteomes" id="UP000036403">
    <property type="component" value="Unassembled WGS sequence"/>
</dbReference>
<dbReference type="SUPFAM" id="SSF53822">
    <property type="entry name" value="Periplasmic binding protein-like I"/>
    <property type="match status" value="1"/>
</dbReference>
<sequence>MCANSTTIREILLAAEELGMVDSGEYVFFSIELSSSDNDSKEPWRIDDDTDERNEKARKAYQALLTVTARTPDNLEYLNFSREVKSLAQRKYNFTFGNSSVSTFVTAFYDAVLLYALALKEILPEEPGEVNRLEGGNMTRRMWGKSFKDFFNGSEEICIILFIIAAALTMYN</sequence>
<evidence type="ECO:0000256" key="4">
    <source>
        <dbReference type="ARBA" id="ARBA00023136"/>
    </source>
</evidence>
<keyword evidence="4 5" id="KW-0472">Membrane</keyword>
<dbReference type="STRING" id="67767.A0A0J7NT97"/>
<evidence type="ECO:0000256" key="3">
    <source>
        <dbReference type="ARBA" id="ARBA00022989"/>
    </source>
</evidence>
<dbReference type="GO" id="GO:0016941">
    <property type="term" value="F:natriuretic peptide receptor activity"/>
    <property type="evidence" value="ECO:0007669"/>
    <property type="project" value="TreeGrafter"/>
</dbReference>
<dbReference type="Gene3D" id="3.40.50.2300">
    <property type="match status" value="1"/>
</dbReference>
<keyword evidence="3 5" id="KW-1133">Transmembrane helix</keyword>
<dbReference type="GO" id="GO:0007165">
    <property type="term" value="P:signal transduction"/>
    <property type="evidence" value="ECO:0007669"/>
    <property type="project" value="TreeGrafter"/>
</dbReference>
<dbReference type="EMBL" id="LBMM01001864">
    <property type="protein sequence ID" value="KMQ95630.1"/>
    <property type="molecule type" value="Genomic_DNA"/>
</dbReference>
<feature type="transmembrane region" description="Helical" evidence="5">
    <location>
        <begin position="150"/>
        <end position="171"/>
    </location>
</feature>
<dbReference type="PANTHER" id="PTHR44755">
    <property type="entry name" value="NATRIURETIC PEPTIDE RECEPTOR 3-RELATED"/>
    <property type="match status" value="1"/>
</dbReference>
<accession>A0A0J7NT97</accession>
<dbReference type="PANTHER" id="PTHR44755:SF5">
    <property type="entry name" value="GUANYLATE CYCLASE"/>
    <property type="match status" value="1"/>
</dbReference>
<comment type="subcellular location">
    <subcellularLocation>
        <location evidence="1">Membrane</location>
    </subcellularLocation>
</comment>
<proteinExistence type="predicted"/>
<dbReference type="InterPro" id="IPR028082">
    <property type="entry name" value="Peripla_BP_I"/>
</dbReference>
<dbReference type="PaxDb" id="67767-A0A0J7NT97"/>
<keyword evidence="7" id="KW-0675">Receptor</keyword>
<dbReference type="GO" id="GO:0016020">
    <property type="term" value="C:membrane"/>
    <property type="evidence" value="ECO:0007669"/>
    <property type="project" value="UniProtKB-SubCell"/>
</dbReference>
<keyword evidence="8" id="KW-1185">Reference proteome</keyword>
<keyword evidence="2 5" id="KW-0812">Transmembrane</keyword>
<gene>
    <name evidence="7" type="ORF">RF55_4144</name>
</gene>
<evidence type="ECO:0000313" key="7">
    <source>
        <dbReference type="EMBL" id="KMQ95630.1"/>
    </source>
</evidence>
<protein>
    <submittedName>
        <fullName evidence="7">Atrial natriuretic peptide receptor a</fullName>
    </submittedName>
</protein>
<evidence type="ECO:0000313" key="8">
    <source>
        <dbReference type="Proteomes" id="UP000036403"/>
    </source>
</evidence>